<name>A0A3L6Q6Z7_PANMI</name>
<evidence type="ECO:0000313" key="3">
    <source>
        <dbReference type="Proteomes" id="UP000275267"/>
    </source>
</evidence>
<dbReference type="AlphaFoldDB" id="A0A3L6Q6Z7"/>
<dbReference type="Proteomes" id="UP000275267">
    <property type="component" value="Unassembled WGS sequence"/>
</dbReference>
<evidence type="ECO:0000313" key="2">
    <source>
        <dbReference type="EMBL" id="RLM73890.1"/>
    </source>
</evidence>
<comment type="caution">
    <text evidence="2">The sequence shown here is derived from an EMBL/GenBank/DDBJ whole genome shotgun (WGS) entry which is preliminary data.</text>
</comment>
<protein>
    <submittedName>
        <fullName evidence="2">Uncharacterized protein</fullName>
    </submittedName>
</protein>
<dbReference type="EMBL" id="PQIB02000013">
    <property type="protein sequence ID" value="RLM73890.1"/>
    <property type="molecule type" value="Genomic_DNA"/>
</dbReference>
<keyword evidence="1" id="KW-0472">Membrane</keyword>
<keyword evidence="1" id="KW-1133">Transmembrane helix</keyword>
<dbReference type="OrthoDB" id="29558at2759"/>
<feature type="transmembrane region" description="Helical" evidence="1">
    <location>
        <begin position="121"/>
        <end position="140"/>
    </location>
</feature>
<proteinExistence type="predicted"/>
<evidence type="ECO:0000256" key="1">
    <source>
        <dbReference type="SAM" id="Phobius"/>
    </source>
</evidence>
<keyword evidence="1" id="KW-0812">Transmembrane</keyword>
<sequence length="143" mass="15714">MVSDGAVATPAKVTPKKANLIDMHSIKHLIDDTISDVRRFTLNPGPSSLSPLLDRSSHLVPSDFASDTVVPWCVQVLKSKGYMEDTFGQLEVGDRGIRDRSGPTRAILPEEVPTKPGVPPWLHRIISFSSLGLLALFLLMDRR</sequence>
<reference evidence="3" key="1">
    <citation type="journal article" date="2019" name="Nat. Commun.">
        <title>The genome of broomcorn millet.</title>
        <authorList>
            <person name="Zou C."/>
            <person name="Miki D."/>
            <person name="Li D."/>
            <person name="Tang Q."/>
            <person name="Xiao L."/>
            <person name="Rajput S."/>
            <person name="Deng P."/>
            <person name="Jia W."/>
            <person name="Huang R."/>
            <person name="Zhang M."/>
            <person name="Sun Y."/>
            <person name="Hu J."/>
            <person name="Fu X."/>
            <person name="Schnable P.S."/>
            <person name="Li F."/>
            <person name="Zhang H."/>
            <person name="Feng B."/>
            <person name="Zhu X."/>
            <person name="Liu R."/>
            <person name="Schnable J.C."/>
            <person name="Zhu J.-K."/>
            <person name="Zhang H."/>
        </authorList>
    </citation>
    <scope>NUCLEOTIDE SEQUENCE [LARGE SCALE GENOMIC DNA]</scope>
</reference>
<keyword evidence="3" id="KW-1185">Reference proteome</keyword>
<gene>
    <name evidence="2" type="ORF">C2845_PM15G09690</name>
</gene>
<accession>A0A3L6Q6Z7</accession>
<organism evidence="2 3">
    <name type="scientific">Panicum miliaceum</name>
    <name type="common">Proso millet</name>
    <name type="synonym">Broomcorn millet</name>
    <dbReference type="NCBI Taxonomy" id="4540"/>
    <lineage>
        <taxon>Eukaryota</taxon>
        <taxon>Viridiplantae</taxon>
        <taxon>Streptophyta</taxon>
        <taxon>Embryophyta</taxon>
        <taxon>Tracheophyta</taxon>
        <taxon>Spermatophyta</taxon>
        <taxon>Magnoliopsida</taxon>
        <taxon>Liliopsida</taxon>
        <taxon>Poales</taxon>
        <taxon>Poaceae</taxon>
        <taxon>PACMAD clade</taxon>
        <taxon>Panicoideae</taxon>
        <taxon>Panicodae</taxon>
        <taxon>Paniceae</taxon>
        <taxon>Panicinae</taxon>
        <taxon>Panicum</taxon>
        <taxon>Panicum sect. Panicum</taxon>
    </lineage>
</organism>